<dbReference type="AlphaFoldDB" id="A0A840N7E3"/>
<dbReference type="RefSeq" id="WP_184090355.1">
    <property type="nucleotide sequence ID" value="NZ_JACHIJ010000011.1"/>
</dbReference>
<gene>
    <name evidence="1" type="ORF">HNQ36_005111</name>
</gene>
<protein>
    <recommendedName>
        <fullName evidence="3">Pentapeptide repeat-containing protein</fullName>
    </recommendedName>
</protein>
<name>A0A840N7E3_9BRAD</name>
<proteinExistence type="predicted"/>
<evidence type="ECO:0008006" key="3">
    <source>
        <dbReference type="Google" id="ProtNLM"/>
    </source>
</evidence>
<sequence>MNDLREERVFWREHFFGETFDFRSRILFWRFDGCVFVDCTFMIDHATEQLAFTECTLKDCSIDHIDADEVRGLIARDNFFDRPLNERKADFDRRLAAALSARKEI</sequence>
<evidence type="ECO:0000313" key="1">
    <source>
        <dbReference type="EMBL" id="MBB5055100.1"/>
    </source>
</evidence>
<dbReference type="EMBL" id="JACHIJ010000011">
    <property type="protein sequence ID" value="MBB5055100.1"/>
    <property type="molecule type" value="Genomic_DNA"/>
</dbReference>
<comment type="caution">
    <text evidence="1">The sequence shown here is derived from an EMBL/GenBank/DDBJ whole genome shotgun (WGS) entry which is preliminary data.</text>
</comment>
<organism evidence="1 2">
    <name type="scientific">Afipia massiliensis</name>
    <dbReference type="NCBI Taxonomy" id="211460"/>
    <lineage>
        <taxon>Bacteria</taxon>
        <taxon>Pseudomonadati</taxon>
        <taxon>Pseudomonadota</taxon>
        <taxon>Alphaproteobacteria</taxon>
        <taxon>Hyphomicrobiales</taxon>
        <taxon>Nitrobacteraceae</taxon>
        <taxon>Afipia</taxon>
    </lineage>
</organism>
<evidence type="ECO:0000313" key="2">
    <source>
        <dbReference type="Proteomes" id="UP000521227"/>
    </source>
</evidence>
<reference evidence="1 2" key="1">
    <citation type="submission" date="2020-08" db="EMBL/GenBank/DDBJ databases">
        <title>Genomic Encyclopedia of Type Strains, Phase IV (KMG-IV): sequencing the most valuable type-strain genomes for metagenomic binning, comparative biology and taxonomic classification.</title>
        <authorList>
            <person name="Goeker M."/>
        </authorList>
    </citation>
    <scope>NUCLEOTIDE SEQUENCE [LARGE SCALE GENOMIC DNA]</scope>
    <source>
        <strain evidence="1 2">DSM 17498</strain>
    </source>
</reference>
<dbReference type="Proteomes" id="UP000521227">
    <property type="component" value="Unassembled WGS sequence"/>
</dbReference>
<accession>A0A840N7E3</accession>